<dbReference type="AlphaFoldDB" id="A0A835C221"/>
<feature type="region of interest" description="Disordered" evidence="1">
    <location>
        <begin position="69"/>
        <end position="90"/>
    </location>
</feature>
<reference evidence="2" key="1">
    <citation type="submission" date="2020-07" db="EMBL/GenBank/DDBJ databases">
        <title>Genome sequence and genetic diversity analysis of an under-domesticated orphan crop, white fonio (Digitaria exilis).</title>
        <authorList>
            <person name="Bennetzen J.L."/>
            <person name="Chen S."/>
            <person name="Ma X."/>
            <person name="Wang X."/>
            <person name="Yssel A.E.J."/>
            <person name="Chaluvadi S.R."/>
            <person name="Johnson M."/>
            <person name="Gangashetty P."/>
            <person name="Hamidou F."/>
            <person name="Sanogo M.D."/>
            <person name="Zwaenepoel A."/>
            <person name="Wallace J."/>
            <person name="Van De Peer Y."/>
            <person name="Van Deynze A."/>
        </authorList>
    </citation>
    <scope>NUCLEOTIDE SEQUENCE</scope>
    <source>
        <tissue evidence="2">Leaves</tissue>
    </source>
</reference>
<protein>
    <submittedName>
        <fullName evidence="2">Uncharacterized protein</fullName>
    </submittedName>
</protein>
<evidence type="ECO:0000256" key="1">
    <source>
        <dbReference type="SAM" id="MobiDB-lite"/>
    </source>
</evidence>
<comment type="caution">
    <text evidence="2">The sequence shown here is derived from an EMBL/GenBank/DDBJ whole genome shotgun (WGS) entry which is preliminary data.</text>
</comment>
<proteinExistence type="predicted"/>
<name>A0A835C221_9POAL</name>
<evidence type="ECO:0000313" key="2">
    <source>
        <dbReference type="EMBL" id="KAF8719342.1"/>
    </source>
</evidence>
<sequence>MAQPCSEDRKCQFIRGERYILMESSQELKFSVHSMYLHLIDQHIPCRNKFIWKLTIPLKIKIFFCTSKKGDSHKRQSSNLMRFSREKKVL</sequence>
<gene>
    <name evidence="2" type="ORF">HU200_024045</name>
</gene>
<accession>A0A835C221</accession>
<evidence type="ECO:0000313" key="3">
    <source>
        <dbReference type="Proteomes" id="UP000636709"/>
    </source>
</evidence>
<dbReference type="EMBL" id="JACEFO010001700">
    <property type="protein sequence ID" value="KAF8719342.1"/>
    <property type="molecule type" value="Genomic_DNA"/>
</dbReference>
<keyword evidence="3" id="KW-1185">Reference proteome</keyword>
<dbReference type="Proteomes" id="UP000636709">
    <property type="component" value="Unassembled WGS sequence"/>
</dbReference>
<organism evidence="2 3">
    <name type="scientific">Digitaria exilis</name>
    <dbReference type="NCBI Taxonomy" id="1010633"/>
    <lineage>
        <taxon>Eukaryota</taxon>
        <taxon>Viridiplantae</taxon>
        <taxon>Streptophyta</taxon>
        <taxon>Embryophyta</taxon>
        <taxon>Tracheophyta</taxon>
        <taxon>Spermatophyta</taxon>
        <taxon>Magnoliopsida</taxon>
        <taxon>Liliopsida</taxon>
        <taxon>Poales</taxon>
        <taxon>Poaceae</taxon>
        <taxon>PACMAD clade</taxon>
        <taxon>Panicoideae</taxon>
        <taxon>Panicodae</taxon>
        <taxon>Paniceae</taxon>
        <taxon>Anthephorinae</taxon>
        <taxon>Digitaria</taxon>
    </lineage>
</organism>